<keyword evidence="1" id="KW-1133">Transmembrane helix</keyword>
<evidence type="ECO:0000313" key="3">
    <source>
        <dbReference type="Proteomes" id="UP000425960"/>
    </source>
</evidence>
<gene>
    <name evidence="2" type="ORF">DSCO28_18030</name>
</gene>
<proteinExistence type="predicted"/>
<evidence type="ECO:0000256" key="1">
    <source>
        <dbReference type="SAM" id="Phobius"/>
    </source>
</evidence>
<evidence type="ECO:0000313" key="2">
    <source>
        <dbReference type="EMBL" id="BBO81237.1"/>
    </source>
</evidence>
<feature type="transmembrane region" description="Helical" evidence="1">
    <location>
        <begin position="228"/>
        <end position="247"/>
    </location>
</feature>
<sequence>MGIADSTSANRHNRTICLPFSQDNYECNILNPKDFRLCLDQRIELFPELFPDEIANGYQMKDIYRSKKQSILIRRIKIAGVNYTIRPSFIMPYLVGWVDEIETALFFRKFNVPFWALSYGFGKDPMYWYRIEQSIGRNSIVGTTIRQPEDIPKHLAADEKHTRILGEKTYVATTVGGDCILGADVSRDAGEQALTDAYQVYKNEARSLNPAYSPETVNMDGWKATRKAWQSLFPAVVIICCFLHVFIKIRDRAKKKYRDIYEDVASKLWDCYRAESKRSFCQRIRRVVEWCERHDAPSVIIGPLTKLRKNIASYRVAYDHPKAHRTSNMVDRLMQRMDRHLYSTQYFHGSVDSAQLSIRGWTLINNFAPFNPRTVNVFNGLKSPAERLNQSRYHDNWLHNLYVSASLGGYRSPPQNPI</sequence>
<dbReference type="Proteomes" id="UP000425960">
    <property type="component" value="Chromosome"/>
</dbReference>
<accession>A0A5K7ZM97</accession>
<protein>
    <submittedName>
        <fullName evidence="2">Uncharacterized protein</fullName>
    </submittedName>
</protein>
<organism evidence="2 3">
    <name type="scientific">Desulfosarcina ovata subsp. sediminis</name>
    <dbReference type="NCBI Taxonomy" id="885957"/>
    <lineage>
        <taxon>Bacteria</taxon>
        <taxon>Pseudomonadati</taxon>
        <taxon>Thermodesulfobacteriota</taxon>
        <taxon>Desulfobacteria</taxon>
        <taxon>Desulfobacterales</taxon>
        <taxon>Desulfosarcinaceae</taxon>
        <taxon>Desulfosarcina</taxon>
    </lineage>
</organism>
<keyword evidence="1" id="KW-0472">Membrane</keyword>
<dbReference type="AlphaFoldDB" id="A0A5K7ZM97"/>
<dbReference type="RefSeq" id="WP_231714108.1">
    <property type="nucleotide sequence ID" value="NZ_AP021876.1"/>
</dbReference>
<reference evidence="2 3" key="1">
    <citation type="submission" date="2019-11" db="EMBL/GenBank/DDBJ databases">
        <title>Comparative genomics of hydrocarbon-degrading Desulfosarcina strains.</title>
        <authorList>
            <person name="Watanabe M."/>
            <person name="Kojima H."/>
            <person name="Fukui M."/>
        </authorList>
    </citation>
    <scope>NUCLEOTIDE SEQUENCE [LARGE SCALE GENOMIC DNA]</scope>
    <source>
        <strain evidence="2 3">28bB2T</strain>
    </source>
</reference>
<dbReference type="EMBL" id="AP021876">
    <property type="protein sequence ID" value="BBO81237.1"/>
    <property type="molecule type" value="Genomic_DNA"/>
</dbReference>
<name>A0A5K7ZM97_9BACT</name>
<keyword evidence="1" id="KW-0812">Transmembrane</keyword>
<dbReference type="KEGG" id="dov:DSCO28_18030"/>